<dbReference type="InterPro" id="IPR036291">
    <property type="entry name" value="NAD(P)-bd_dom_sf"/>
</dbReference>
<name>A0ABY4IUK2_9MICO</name>
<evidence type="ECO:0000256" key="1">
    <source>
        <dbReference type="ARBA" id="ARBA00010928"/>
    </source>
</evidence>
<dbReference type="SUPFAM" id="SSF55347">
    <property type="entry name" value="Glyceraldehyde-3-phosphate dehydrogenase-like, C-terminal domain"/>
    <property type="match status" value="1"/>
</dbReference>
<evidence type="ECO:0000259" key="3">
    <source>
        <dbReference type="Pfam" id="PF02894"/>
    </source>
</evidence>
<dbReference type="Gene3D" id="3.40.50.720">
    <property type="entry name" value="NAD(P)-binding Rossmann-like Domain"/>
    <property type="match status" value="1"/>
</dbReference>
<accession>A0ABY4IUK2</accession>
<dbReference type="PANTHER" id="PTHR43377">
    <property type="entry name" value="BILIVERDIN REDUCTASE A"/>
    <property type="match status" value="1"/>
</dbReference>
<proteinExistence type="inferred from homology"/>
<dbReference type="InterPro" id="IPR000683">
    <property type="entry name" value="Gfo/Idh/MocA-like_OxRdtase_N"/>
</dbReference>
<organism evidence="4 5">
    <name type="scientific">Microbacterium aurugineum</name>
    <dbReference type="NCBI Taxonomy" id="2851642"/>
    <lineage>
        <taxon>Bacteria</taxon>
        <taxon>Bacillati</taxon>
        <taxon>Actinomycetota</taxon>
        <taxon>Actinomycetes</taxon>
        <taxon>Micrococcales</taxon>
        <taxon>Microbacteriaceae</taxon>
        <taxon>Microbacterium</taxon>
    </lineage>
</organism>
<gene>
    <name evidence="4" type="ORF">KV397_00410</name>
</gene>
<evidence type="ECO:0000313" key="5">
    <source>
        <dbReference type="Proteomes" id="UP000830631"/>
    </source>
</evidence>
<dbReference type="SUPFAM" id="SSF51735">
    <property type="entry name" value="NAD(P)-binding Rossmann-fold domains"/>
    <property type="match status" value="1"/>
</dbReference>
<dbReference type="Pfam" id="PF01408">
    <property type="entry name" value="GFO_IDH_MocA"/>
    <property type="match status" value="1"/>
</dbReference>
<dbReference type="RefSeq" id="WP_261811894.1">
    <property type="nucleotide sequence ID" value="NZ_CP078078.1"/>
</dbReference>
<dbReference type="PANTHER" id="PTHR43377:SF2">
    <property type="entry name" value="BINDING ROSSMANN FOLD OXIDOREDUCTASE, PUTATIVE (AFU_ORTHOLOGUE AFUA_4G00560)-RELATED"/>
    <property type="match status" value="1"/>
</dbReference>
<feature type="domain" description="Gfo/Idh/MocA-like oxidoreductase C-terminal" evidence="3">
    <location>
        <begin position="145"/>
        <end position="337"/>
    </location>
</feature>
<feature type="domain" description="Gfo/Idh/MocA-like oxidoreductase N-terminal" evidence="2">
    <location>
        <begin position="9"/>
        <end position="132"/>
    </location>
</feature>
<sequence>MSTPDGPQRIVIIGAGGRGRDAYGRWAVEHPDRARVVAVADPSPERRHALAADAGGARTYDDWQGAVADLAALKADAVVIAVPDALHVDVAIAVADAGLPFLLEKPAAPNLGELRRLVQHARRTSSALAIGHVLRFTPFWRSVKAILDAGTIGRMLTLELRENVGYWHFAHSYVRGNWRNSATSGPMALTKTSHDLDLIRWLVGTAPESMYSIGELSWFRRENAPEGAPEFCVQGCPVSQSCPFFAPRYYVDALAGVTGHPVHLLGADTSPAGRMRALRDGDYGRCVYRGDNDVADHQQTTMRFPMGVTATLTASAFTAENTRHVTITGSAGQISGHMENGEIVVDLFSPTARIPEGLPLDAHEVHTKSPMAHERHILRVTLPNPDLGDHAGHGGGDAGLMAEFIEAVRQGSVGRGELSFQTALDSHLMAFGAEASRRSGEPLDFAAWTAEIDLHLDDRLRA</sequence>
<evidence type="ECO:0000313" key="4">
    <source>
        <dbReference type="EMBL" id="UPL16327.1"/>
    </source>
</evidence>
<dbReference type="EMBL" id="CP078078">
    <property type="protein sequence ID" value="UPL16327.1"/>
    <property type="molecule type" value="Genomic_DNA"/>
</dbReference>
<protein>
    <submittedName>
        <fullName evidence="4">Gfo/Idh/MocA family oxidoreductase</fullName>
    </submittedName>
</protein>
<dbReference type="InterPro" id="IPR004104">
    <property type="entry name" value="Gfo/Idh/MocA-like_OxRdtase_C"/>
</dbReference>
<evidence type="ECO:0000259" key="2">
    <source>
        <dbReference type="Pfam" id="PF01408"/>
    </source>
</evidence>
<dbReference type="Gene3D" id="3.30.360.10">
    <property type="entry name" value="Dihydrodipicolinate Reductase, domain 2"/>
    <property type="match status" value="1"/>
</dbReference>
<reference evidence="4 5" key="1">
    <citation type="submission" date="2021-06" db="EMBL/GenBank/DDBJ databases">
        <title>Genome-based taxonomic framework of Microbacterium strains isolated from marine environment, the description of four new species and reclassification of four preexisting species.</title>
        <authorList>
            <person name="Lee S.D."/>
            <person name="Kim S.-M."/>
            <person name="Byeon Y.-S."/>
            <person name="Yang H.L."/>
            <person name="Kim I.S."/>
        </authorList>
    </citation>
    <scope>NUCLEOTIDE SEQUENCE [LARGE SCALE GENOMIC DNA]</scope>
    <source>
        <strain evidence="4 5">KSW4-10</strain>
    </source>
</reference>
<dbReference type="Pfam" id="PF02894">
    <property type="entry name" value="GFO_IDH_MocA_C"/>
    <property type="match status" value="1"/>
</dbReference>
<keyword evidence="5" id="KW-1185">Reference proteome</keyword>
<dbReference type="InterPro" id="IPR051450">
    <property type="entry name" value="Gfo/Idh/MocA_Oxidoreductases"/>
</dbReference>
<dbReference type="Proteomes" id="UP000830631">
    <property type="component" value="Chromosome"/>
</dbReference>
<comment type="similarity">
    <text evidence="1">Belongs to the Gfo/Idh/MocA family.</text>
</comment>